<reference evidence="2 3" key="1">
    <citation type="submission" date="2020-02" db="EMBL/GenBank/DDBJ databases">
        <authorList>
            <person name="Criscuolo A."/>
        </authorList>
    </citation>
    <scope>NUCLEOTIDE SEQUENCE [LARGE SCALE GENOMIC DNA]</scope>
    <source>
        <strain evidence="2">CECT7796</strain>
    </source>
</reference>
<dbReference type="PANTHER" id="PTHR32305:SF15">
    <property type="entry name" value="PROTEIN RHSA-RELATED"/>
    <property type="match status" value="1"/>
</dbReference>
<dbReference type="PANTHER" id="PTHR32305">
    <property type="match status" value="1"/>
</dbReference>
<gene>
    <name evidence="2" type="ORF">FLACOL7796_04575</name>
</gene>
<evidence type="ECO:0000313" key="2">
    <source>
        <dbReference type="EMBL" id="CAA9203029.1"/>
    </source>
</evidence>
<keyword evidence="3" id="KW-1185">Reference proteome</keyword>
<feature type="region of interest" description="Disordered" evidence="1">
    <location>
        <begin position="247"/>
        <end position="266"/>
    </location>
</feature>
<feature type="compositionally biased region" description="Polar residues" evidence="1">
    <location>
        <begin position="247"/>
        <end position="260"/>
    </location>
</feature>
<feature type="region of interest" description="Disordered" evidence="1">
    <location>
        <begin position="145"/>
        <end position="176"/>
    </location>
</feature>
<comment type="caution">
    <text evidence="2">The sequence shown here is derived from an EMBL/GenBank/DDBJ whole genome shotgun (WGS) entry which is preliminary data.</text>
</comment>
<dbReference type="Proteomes" id="UP000474567">
    <property type="component" value="Unassembled WGS sequence"/>
</dbReference>
<organism evidence="2 3">
    <name type="scientific">Flavobacterium collinsii</name>
    <dbReference type="NCBI Taxonomy" id="1114861"/>
    <lineage>
        <taxon>Bacteria</taxon>
        <taxon>Pseudomonadati</taxon>
        <taxon>Bacteroidota</taxon>
        <taxon>Flavobacteriia</taxon>
        <taxon>Flavobacteriales</taxon>
        <taxon>Flavobacteriaceae</taxon>
        <taxon>Flavobacterium</taxon>
    </lineage>
</organism>
<evidence type="ECO:0000256" key="1">
    <source>
        <dbReference type="SAM" id="MobiDB-lite"/>
    </source>
</evidence>
<evidence type="ECO:0000313" key="3">
    <source>
        <dbReference type="Proteomes" id="UP000474567"/>
    </source>
</evidence>
<evidence type="ECO:0008006" key="4">
    <source>
        <dbReference type="Google" id="ProtNLM"/>
    </source>
</evidence>
<sequence>MGLGLYDYGWRNYDPAIGRWINPDPLLNDLKFNFDDSQVDDDDDDEVLEAIVTKIDTGGGIYNPDNLNPYGYGYDNPVSFADPDGRCPICPFIPLAMLLFASEPAMAPTKDHAGDSRKMSEAKEAKGAMILSTIPIARGASALNRISSSSKSKAVEEGSQKKVPNPNGKNGGQKHQEKINEYGKKLEQKGYEVTKERRVNTEGGHKNTRYTDITAKKDGKTVNVQVGKQNKNGTPVARERRAIEDINNSTKGAPNGSNRTIFVPYN</sequence>
<accession>A0ABN7EQZ6</accession>
<protein>
    <recommendedName>
        <fullName evidence="4">RHS repeat-associated core domain-containing protein</fullName>
    </recommendedName>
</protein>
<proteinExistence type="predicted"/>
<dbReference type="Gene3D" id="2.180.10.10">
    <property type="entry name" value="RHS repeat-associated core"/>
    <property type="match status" value="1"/>
</dbReference>
<name>A0ABN7EQZ6_9FLAO</name>
<dbReference type="InterPro" id="IPR050708">
    <property type="entry name" value="T6SS_VgrG/RHS"/>
</dbReference>
<dbReference type="EMBL" id="CADCST010000158">
    <property type="protein sequence ID" value="CAA9203029.1"/>
    <property type="molecule type" value="Genomic_DNA"/>
</dbReference>